<dbReference type="Pfam" id="PF14559">
    <property type="entry name" value="TPR_19"/>
    <property type="match status" value="1"/>
</dbReference>
<dbReference type="SUPFAM" id="SSF48452">
    <property type="entry name" value="TPR-like"/>
    <property type="match status" value="1"/>
</dbReference>
<dbReference type="OrthoDB" id="1914839at2759"/>
<keyword evidence="4" id="KW-1185">Reference proteome</keyword>
<dbReference type="InterPro" id="IPR019734">
    <property type="entry name" value="TPR_rpt"/>
</dbReference>
<feature type="region of interest" description="Disordered" evidence="2">
    <location>
        <begin position="127"/>
        <end position="152"/>
    </location>
</feature>
<evidence type="ECO:0000256" key="1">
    <source>
        <dbReference type="PROSITE-ProRule" id="PRU00339"/>
    </source>
</evidence>
<dbReference type="Gene3D" id="1.25.40.10">
    <property type="entry name" value="Tetratricopeptide repeat domain"/>
    <property type="match status" value="2"/>
</dbReference>
<name>A0A814CC33_9BILA</name>
<evidence type="ECO:0000256" key="2">
    <source>
        <dbReference type="SAM" id="MobiDB-lite"/>
    </source>
</evidence>
<feature type="repeat" description="TPR" evidence="1">
    <location>
        <begin position="58"/>
        <end position="91"/>
    </location>
</feature>
<accession>A0A814CC33</accession>
<dbReference type="AlphaFoldDB" id="A0A814CC33"/>
<dbReference type="SMART" id="SM00028">
    <property type="entry name" value="TPR"/>
    <property type="match status" value="3"/>
</dbReference>
<feature type="compositionally biased region" description="Basic and acidic residues" evidence="2">
    <location>
        <begin position="380"/>
        <end position="396"/>
    </location>
</feature>
<evidence type="ECO:0000313" key="3">
    <source>
        <dbReference type="EMBL" id="CAF0940492.1"/>
    </source>
</evidence>
<dbReference type="GO" id="GO:0035091">
    <property type="term" value="F:phosphatidylinositol binding"/>
    <property type="evidence" value="ECO:0007669"/>
    <property type="project" value="TreeGrafter"/>
</dbReference>
<dbReference type="EMBL" id="CAJNOC010002567">
    <property type="protein sequence ID" value="CAF0940492.1"/>
    <property type="molecule type" value="Genomic_DNA"/>
</dbReference>
<dbReference type="PANTHER" id="PTHR28654">
    <property type="entry name" value="AXIN INTERACTOR, DORSALIZATION-ASSOCIATED PROTEIN"/>
    <property type="match status" value="1"/>
</dbReference>
<dbReference type="CDD" id="cd24142">
    <property type="entry name" value="ACL4-like"/>
    <property type="match status" value="1"/>
</dbReference>
<dbReference type="PROSITE" id="PS50005">
    <property type="entry name" value="TPR"/>
    <property type="match status" value="2"/>
</dbReference>
<feature type="compositionally biased region" description="Acidic residues" evidence="2">
    <location>
        <begin position="398"/>
        <end position="407"/>
    </location>
</feature>
<keyword evidence="1" id="KW-0802">TPR repeat</keyword>
<dbReference type="GO" id="GO:0048264">
    <property type="term" value="P:determination of ventral identity"/>
    <property type="evidence" value="ECO:0007669"/>
    <property type="project" value="TreeGrafter"/>
</dbReference>
<organism evidence="3 4">
    <name type="scientific">Brachionus calyciflorus</name>
    <dbReference type="NCBI Taxonomy" id="104777"/>
    <lineage>
        <taxon>Eukaryota</taxon>
        <taxon>Metazoa</taxon>
        <taxon>Spiralia</taxon>
        <taxon>Gnathifera</taxon>
        <taxon>Rotifera</taxon>
        <taxon>Eurotatoria</taxon>
        <taxon>Monogononta</taxon>
        <taxon>Pseudotrocha</taxon>
        <taxon>Ploima</taxon>
        <taxon>Brachionidae</taxon>
        <taxon>Brachionus</taxon>
    </lineage>
</organism>
<comment type="caution">
    <text evidence="3">The sequence shown here is derived from an EMBL/GenBank/DDBJ whole genome shotgun (WGS) entry which is preliminary data.</text>
</comment>
<feature type="compositionally biased region" description="Acidic residues" evidence="2">
    <location>
        <begin position="348"/>
        <end position="379"/>
    </location>
</feature>
<reference evidence="3" key="1">
    <citation type="submission" date="2021-02" db="EMBL/GenBank/DDBJ databases">
        <authorList>
            <person name="Nowell W R."/>
        </authorList>
    </citation>
    <scope>NUCLEOTIDE SEQUENCE</scope>
    <source>
        <strain evidence="3">Ploen Becks lab</strain>
    </source>
</reference>
<dbReference type="PANTHER" id="PTHR28654:SF1">
    <property type="entry name" value="AXIN INTERACTOR, DORSALIZATION-ASSOCIATED PROTEIN"/>
    <property type="match status" value="1"/>
</dbReference>
<evidence type="ECO:0008006" key="5">
    <source>
        <dbReference type="Google" id="ProtNLM"/>
    </source>
</evidence>
<sequence>MGKLKRSTAIKASQKKSSKTKLSVEELLDHAEDFLDQYELEKAFQYAKKALDLDPKNPHALDTMASIQMEMGNVESAKSIYEKLVELSPNEGFSKYMCLAQLSTGIEAVNFYKKGVDLMLAEFNKQQLEDQNKPSTSKKSQEEDEEEDDSGRVTKLDISTAYCSISELYLTDLCMEDDAENLCKFYLDKSLEFDDKNPETLQLLASYWLSKDDLDQAKKFILDSLENWLPKYLEACEGGPLVDPSQVISLSYDSRINTARILTEVEEYEKALTVLEQLVEEDDEVIYVWYMLGWVNFCKGEDYLTNSKYYLKKADEMIAKIKFEQRYLDDALKSHVKELLEKLANVASDDEEAEGDKENLNEDDAEYETDEDEELEEDSDKNSKLTKDSLKNKNDENNNVEESMEVT</sequence>
<feature type="region of interest" description="Disordered" evidence="2">
    <location>
        <begin position="345"/>
        <end position="407"/>
    </location>
</feature>
<protein>
    <recommendedName>
        <fullName evidence="5">Assembly chaperone of rpl4</fullName>
    </recommendedName>
</protein>
<dbReference type="Proteomes" id="UP000663879">
    <property type="component" value="Unassembled WGS sequence"/>
</dbReference>
<gene>
    <name evidence="3" type="ORF">OXX778_LOCUS13401</name>
</gene>
<feature type="repeat" description="TPR" evidence="1">
    <location>
        <begin position="24"/>
        <end position="57"/>
    </location>
</feature>
<evidence type="ECO:0000313" key="4">
    <source>
        <dbReference type="Proteomes" id="UP000663879"/>
    </source>
</evidence>
<dbReference type="GO" id="GO:0016020">
    <property type="term" value="C:membrane"/>
    <property type="evidence" value="ECO:0007669"/>
    <property type="project" value="TreeGrafter"/>
</dbReference>
<proteinExistence type="predicted"/>
<dbReference type="InterPro" id="IPR011990">
    <property type="entry name" value="TPR-like_helical_dom_sf"/>
</dbReference>